<name>A0ABP7FDP9_9ACTN</name>
<protein>
    <submittedName>
        <fullName evidence="2">Uncharacterized protein</fullName>
    </submittedName>
</protein>
<gene>
    <name evidence="2" type="ORF">GCM10022402_16240</name>
</gene>
<comment type="caution">
    <text evidence="2">The sequence shown here is derived from an EMBL/GenBank/DDBJ whole genome shotgun (WGS) entry which is preliminary data.</text>
</comment>
<proteinExistence type="predicted"/>
<reference evidence="3" key="1">
    <citation type="journal article" date="2019" name="Int. J. Syst. Evol. Microbiol.">
        <title>The Global Catalogue of Microorganisms (GCM) 10K type strain sequencing project: providing services to taxonomists for standard genome sequencing and annotation.</title>
        <authorList>
            <consortium name="The Broad Institute Genomics Platform"/>
            <consortium name="The Broad Institute Genome Sequencing Center for Infectious Disease"/>
            <person name="Wu L."/>
            <person name="Ma J."/>
        </authorList>
    </citation>
    <scope>NUCLEOTIDE SEQUENCE [LARGE SCALE GENOMIC DNA]</scope>
    <source>
        <strain evidence="3">JCM 17137</strain>
    </source>
</reference>
<evidence type="ECO:0000256" key="1">
    <source>
        <dbReference type="SAM" id="MobiDB-lite"/>
    </source>
</evidence>
<sequence>MEVYPSAQVRHLRAEFPDYWIYRTGAAWCPDYVAVAGEHALRRGKAPMLAASNATQLAARLHAQDPRPPLPRRDRTKRYWRPWPNHPARESPRPPGRPTRVPLRGPPVGACGDRGRGPHTPTRADRAPPLFCA</sequence>
<dbReference type="EMBL" id="BAABDD010000005">
    <property type="protein sequence ID" value="GAA3736890.1"/>
    <property type="molecule type" value="Genomic_DNA"/>
</dbReference>
<feature type="region of interest" description="Disordered" evidence="1">
    <location>
        <begin position="59"/>
        <end position="133"/>
    </location>
</feature>
<evidence type="ECO:0000313" key="3">
    <source>
        <dbReference type="Proteomes" id="UP001500908"/>
    </source>
</evidence>
<evidence type="ECO:0000313" key="2">
    <source>
        <dbReference type="EMBL" id="GAA3736890.1"/>
    </source>
</evidence>
<keyword evidence="3" id="KW-1185">Reference proteome</keyword>
<organism evidence="2 3">
    <name type="scientific">Salinactinospora qingdaonensis</name>
    <dbReference type="NCBI Taxonomy" id="702744"/>
    <lineage>
        <taxon>Bacteria</taxon>
        <taxon>Bacillati</taxon>
        <taxon>Actinomycetota</taxon>
        <taxon>Actinomycetes</taxon>
        <taxon>Streptosporangiales</taxon>
        <taxon>Nocardiopsidaceae</taxon>
        <taxon>Salinactinospora</taxon>
    </lineage>
</organism>
<dbReference type="Proteomes" id="UP001500908">
    <property type="component" value="Unassembled WGS sequence"/>
</dbReference>
<accession>A0ABP7FDP9</accession>